<proteinExistence type="inferred from homology"/>
<dbReference type="GO" id="GO:0016020">
    <property type="term" value="C:membrane"/>
    <property type="evidence" value="ECO:0007669"/>
    <property type="project" value="UniProtKB-SubCell"/>
</dbReference>
<reference evidence="8 9" key="1">
    <citation type="submission" date="2015-03" db="EMBL/GenBank/DDBJ databases">
        <title>Draft genome of the nematode, Opisthorchis viverrini.</title>
        <authorList>
            <person name="Mitreva M."/>
        </authorList>
    </citation>
    <scope>NUCLEOTIDE SEQUENCE [LARGE SCALE GENOMIC DNA]</scope>
    <source>
        <strain evidence="8">Khon Kaen</strain>
    </source>
</reference>
<dbReference type="InterPro" id="IPR006968">
    <property type="entry name" value="RUS_fam"/>
</dbReference>
<dbReference type="EMBL" id="KV894222">
    <property type="protein sequence ID" value="OON18399.1"/>
    <property type="molecule type" value="Genomic_DNA"/>
</dbReference>
<dbReference type="AlphaFoldDB" id="A0A1S8WV39"/>
<evidence type="ECO:0000313" key="9">
    <source>
        <dbReference type="Proteomes" id="UP000243686"/>
    </source>
</evidence>
<evidence type="ECO:0000256" key="1">
    <source>
        <dbReference type="ARBA" id="ARBA00004370"/>
    </source>
</evidence>
<accession>A0A1S8WV39</accession>
<comment type="similarity">
    <text evidence="2">Belongs to the RUS1 family.</text>
</comment>
<organism evidence="8 9">
    <name type="scientific">Opisthorchis viverrini</name>
    <name type="common">Southeast Asian liver fluke</name>
    <dbReference type="NCBI Taxonomy" id="6198"/>
    <lineage>
        <taxon>Eukaryota</taxon>
        <taxon>Metazoa</taxon>
        <taxon>Spiralia</taxon>
        <taxon>Lophotrochozoa</taxon>
        <taxon>Platyhelminthes</taxon>
        <taxon>Trematoda</taxon>
        <taxon>Digenea</taxon>
        <taxon>Opisthorchiida</taxon>
        <taxon>Opisthorchiata</taxon>
        <taxon>Opisthorchiidae</taxon>
        <taxon>Opisthorchis</taxon>
    </lineage>
</organism>
<keyword evidence="9" id="KW-1185">Reference proteome</keyword>
<comment type="subcellular location">
    <subcellularLocation>
        <location evidence="1">Membrane</location>
    </subcellularLocation>
</comment>
<feature type="non-terminal residue" evidence="8">
    <location>
        <position position="393"/>
    </location>
</feature>
<sequence length="393" mass="43694">MKEWWRSRPPSSRQDTVEDVLSGLRQTNLFHNFEKNECKVLVLLMSPFLTAPVSVNLCLTEGLHWKPMGMVTHCGSPFPPVKIRFFYGGPSGITFQLLPSRFVRPPFSQIERCRKFSSPKAIRIALASSVTGALAAQSVLIGVGVGDVKATILGASLSWMLKDGSGMIGKIVFVGWQGLLADIINDCALFLELASSFFPSVFTFIICVANLCKSVVSVAGGATRAAVTLHQALDNNVADVAAKDGSQETLSNLLALFFNLSVVYFVTGNWSVIWTGFIILTFIHVYANYRAVQCLRLSTFNRNRFHIAVQQWLRQRLFHGPSVSESTAIPFPSIEWVNSREPILFPASNARIHLGCSLQTLPNKEQYNLKDLINVFSQEKYLLYCPNWRATSH</sequence>
<evidence type="ECO:0000256" key="3">
    <source>
        <dbReference type="ARBA" id="ARBA00022692"/>
    </source>
</evidence>
<name>A0A1S8WV39_OPIVI</name>
<feature type="transmembrane region" description="Helical" evidence="6">
    <location>
        <begin position="249"/>
        <end position="266"/>
    </location>
</feature>
<evidence type="ECO:0000256" key="5">
    <source>
        <dbReference type="ARBA" id="ARBA00023136"/>
    </source>
</evidence>
<evidence type="ECO:0000256" key="4">
    <source>
        <dbReference type="ARBA" id="ARBA00022989"/>
    </source>
</evidence>
<dbReference type="Proteomes" id="UP000243686">
    <property type="component" value="Unassembled WGS sequence"/>
</dbReference>
<keyword evidence="4 6" id="KW-1133">Transmembrane helix</keyword>
<dbReference type="Pfam" id="PF04884">
    <property type="entry name" value="UVB_sens_prot"/>
    <property type="match status" value="1"/>
</dbReference>
<keyword evidence="3 6" id="KW-0812">Transmembrane</keyword>
<evidence type="ECO:0000256" key="2">
    <source>
        <dbReference type="ARBA" id="ARBA00007558"/>
    </source>
</evidence>
<evidence type="ECO:0000313" key="8">
    <source>
        <dbReference type="EMBL" id="OON18399.1"/>
    </source>
</evidence>
<protein>
    <recommendedName>
        <fullName evidence="7">Protein root UVB sensitive/RUS domain-containing protein</fullName>
    </recommendedName>
</protein>
<feature type="transmembrane region" description="Helical" evidence="6">
    <location>
        <begin position="272"/>
        <end position="289"/>
    </location>
</feature>
<dbReference type="InterPro" id="IPR054549">
    <property type="entry name" value="UVB_sens_RUS_dom"/>
</dbReference>
<dbReference type="PANTHER" id="PTHR12770:SF31">
    <property type="entry name" value="RUS FAMILY MEMBER 1"/>
    <property type="match status" value="1"/>
</dbReference>
<keyword evidence="5 6" id="KW-0472">Membrane</keyword>
<gene>
    <name evidence="8" type="ORF">X801_05747</name>
</gene>
<evidence type="ECO:0000259" key="7">
    <source>
        <dbReference type="Pfam" id="PF04884"/>
    </source>
</evidence>
<evidence type="ECO:0000256" key="6">
    <source>
        <dbReference type="SAM" id="Phobius"/>
    </source>
</evidence>
<feature type="domain" description="Protein root UVB sensitive/RUS" evidence="7">
    <location>
        <begin position="125"/>
        <end position="315"/>
    </location>
</feature>
<dbReference type="PANTHER" id="PTHR12770">
    <property type="entry name" value="RUS1 FAMILY PROTEIN C16ORF58"/>
    <property type="match status" value="1"/>
</dbReference>